<evidence type="ECO:0000313" key="2">
    <source>
        <dbReference type="EMBL" id="QRR01927.1"/>
    </source>
</evidence>
<dbReference type="SUPFAM" id="SSF53448">
    <property type="entry name" value="Nucleotide-diphospho-sugar transferases"/>
    <property type="match status" value="1"/>
</dbReference>
<name>A0ABX7I8R3_9BACT</name>
<dbReference type="Proteomes" id="UP000612680">
    <property type="component" value="Chromosome"/>
</dbReference>
<sequence length="307" mass="34478">MPLKADPASASDTLAPVVLFCYNRPHHLQQTILSLRANYLAAETDLIIFSDGTRSQADEADVQKVRNFLATITGFKSIRVHAASQNLGLSGSVIQGVTDTLACHNAVIVLEDDMLTTPDFLEYMNQALSIYARRSNIFSVTAYAPPVAIPAGYPHDVYLAPRASSWGWATWADRWAKADWSVQAFEKLKTDRAFRTRFVEGGDDLWPMLAKQQKGIIDSWAIRWTYSQFINHALGLYPVRSKIRNIGTDGSGTNFTFKTGYYDADLNAGPVIMPTNLQPDSAVIREFRKYYRLPLYLKIKNRIKYGL</sequence>
<reference evidence="2 3" key="1">
    <citation type="submission" date="2020-06" db="EMBL/GenBank/DDBJ databases">
        <title>Dyadobacter sandarakinus sp. nov., isolated from the soil of the Arctic Yellow River Station.</title>
        <authorList>
            <person name="Zhang Y."/>
            <person name="Peng F."/>
        </authorList>
    </citation>
    <scope>NUCLEOTIDE SEQUENCE [LARGE SCALE GENOMIC DNA]</scope>
    <source>
        <strain evidence="2 3">Q3-56</strain>
    </source>
</reference>
<accession>A0ABX7I8R3</accession>
<keyword evidence="3" id="KW-1185">Reference proteome</keyword>
<feature type="domain" description="Glycosyltransferase 2-like" evidence="1">
    <location>
        <begin position="17"/>
        <end position="128"/>
    </location>
</feature>
<evidence type="ECO:0000313" key="3">
    <source>
        <dbReference type="Proteomes" id="UP000612680"/>
    </source>
</evidence>
<proteinExistence type="predicted"/>
<dbReference type="InterPro" id="IPR029044">
    <property type="entry name" value="Nucleotide-diphossugar_trans"/>
</dbReference>
<protein>
    <submittedName>
        <fullName evidence="2">Glycosyltransferase</fullName>
    </submittedName>
</protein>
<dbReference type="RefSeq" id="WP_204656093.1">
    <property type="nucleotide sequence ID" value="NZ_CP056775.1"/>
</dbReference>
<dbReference type="Gene3D" id="3.90.550.10">
    <property type="entry name" value="Spore Coat Polysaccharide Biosynthesis Protein SpsA, Chain A"/>
    <property type="match status" value="1"/>
</dbReference>
<dbReference type="EMBL" id="CP056775">
    <property type="protein sequence ID" value="QRR01927.1"/>
    <property type="molecule type" value="Genomic_DNA"/>
</dbReference>
<dbReference type="InterPro" id="IPR001173">
    <property type="entry name" value="Glyco_trans_2-like"/>
</dbReference>
<dbReference type="Pfam" id="PF00535">
    <property type="entry name" value="Glycos_transf_2"/>
    <property type="match status" value="1"/>
</dbReference>
<evidence type="ECO:0000259" key="1">
    <source>
        <dbReference type="Pfam" id="PF00535"/>
    </source>
</evidence>
<gene>
    <name evidence="2" type="ORF">HWI92_13920</name>
</gene>
<organism evidence="2 3">
    <name type="scientific">Dyadobacter sandarakinus</name>
    <dbReference type="NCBI Taxonomy" id="2747268"/>
    <lineage>
        <taxon>Bacteria</taxon>
        <taxon>Pseudomonadati</taxon>
        <taxon>Bacteroidota</taxon>
        <taxon>Cytophagia</taxon>
        <taxon>Cytophagales</taxon>
        <taxon>Spirosomataceae</taxon>
        <taxon>Dyadobacter</taxon>
    </lineage>
</organism>